<sequence length="292" mass="31142">MTSDAQIRAFIDRILRLKEEQDTIGEDIRDIYAEAKSMGFDKTAMGNVVAHLRKVAKKGHDTVAEQGAIFDLYLCAYEGKSPHAPAPARVRENIEQFDPTTGEIIEADVSAKLVETIATGVQTEVGRAALIAAVDIMIAREEAEEIQERPSTNDEASPEAGPQAEASPAGTGAGTLADREGRREGEAASVGLPTSSEFPSDERETDREAATPHAGANAGGEDVDRSAERADINAVASASGPDEKRAPLFAAKPPSTRRPHCLDRAGCGSYTEEHCARCKAAMQEREQAEEVA</sequence>
<protein>
    <submittedName>
        <fullName evidence="3">DUF2312 domain-containing protein</fullName>
    </submittedName>
</protein>
<evidence type="ECO:0000256" key="1">
    <source>
        <dbReference type="SAM" id="MobiDB-lite"/>
    </source>
</evidence>
<comment type="caution">
    <text evidence="3">The sequence shown here is derived from an EMBL/GenBank/DDBJ whole genome shotgun (WGS) entry which is preliminary data.</text>
</comment>
<evidence type="ECO:0000259" key="2">
    <source>
        <dbReference type="Pfam" id="PF10073"/>
    </source>
</evidence>
<feature type="compositionally biased region" description="Basic and acidic residues" evidence="1">
    <location>
        <begin position="222"/>
        <end position="231"/>
    </location>
</feature>
<feature type="region of interest" description="Disordered" evidence="1">
    <location>
        <begin position="144"/>
        <end position="261"/>
    </location>
</feature>
<dbReference type="RefSeq" id="WP_088194484.1">
    <property type="nucleotide sequence ID" value="NZ_CP021793.1"/>
</dbReference>
<accession>A0AAW9TKV7</accession>
<gene>
    <name evidence="3" type="ORF">GHK53_07995</name>
</gene>
<dbReference type="InterPro" id="IPR046367">
    <property type="entry name" value="GapR-like_DNA-bd"/>
</dbReference>
<dbReference type="GO" id="GO:0003677">
    <property type="term" value="F:DNA binding"/>
    <property type="evidence" value="ECO:0007669"/>
    <property type="project" value="InterPro"/>
</dbReference>
<evidence type="ECO:0000313" key="4">
    <source>
        <dbReference type="Proteomes" id="UP000429484"/>
    </source>
</evidence>
<feature type="compositionally biased region" description="Basic and acidic residues" evidence="1">
    <location>
        <begin position="177"/>
        <end position="186"/>
    </location>
</feature>
<feature type="compositionally biased region" description="Basic and acidic residues" evidence="1">
    <location>
        <begin position="200"/>
        <end position="210"/>
    </location>
</feature>
<organism evidence="3 4">
    <name type="scientific">Rhizobium meliloti</name>
    <name type="common">Ensifer meliloti</name>
    <name type="synonym">Sinorhizobium meliloti</name>
    <dbReference type="NCBI Taxonomy" id="382"/>
    <lineage>
        <taxon>Bacteria</taxon>
        <taxon>Pseudomonadati</taxon>
        <taxon>Pseudomonadota</taxon>
        <taxon>Alphaproteobacteria</taxon>
        <taxon>Hyphomicrobiales</taxon>
        <taxon>Rhizobiaceae</taxon>
        <taxon>Sinorhizobium/Ensifer group</taxon>
        <taxon>Sinorhizobium</taxon>
    </lineage>
</organism>
<proteinExistence type="predicted"/>
<dbReference type="Pfam" id="PF10073">
    <property type="entry name" value="GapR_DNA-bd"/>
    <property type="match status" value="1"/>
</dbReference>
<feature type="domain" description="GapR-like DNA-binding" evidence="2">
    <location>
        <begin position="5"/>
        <end position="76"/>
    </location>
</feature>
<evidence type="ECO:0000313" key="3">
    <source>
        <dbReference type="EMBL" id="MQW32749.1"/>
    </source>
</evidence>
<dbReference type="AlphaFoldDB" id="A0AAW9TKV7"/>
<dbReference type="Proteomes" id="UP000429484">
    <property type="component" value="Unassembled WGS sequence"/>
</dbReference>
<name>A0AAW9TKV7_RHIML</name>
<reference evidence="3 4" key="1">
    <citation type="journal article" date="2013" name="Genome Biol.">
        <title>Comparative genomics of the core and accessory genomes of 48 Sinorhizobium strains comprising five genospecies.</title>
        <authorList>
            <person name="Sugawara M."/>
            <person name="Epstein B."/>
            <person name="Badgley B.D."/>
            <person name="Unno T."/>
            <person name="Xu L."/>
            <person name="Reese J."/>
            <person name="Gyaneshwar P."/>
            <person name="Denny R."/>
            <person name="Mudge J."/>
            <person name="Bharti A.K."/>
            <person name="Farmer A.D."/>
            <person name="May G.D."/>
            <person name="Woodward J.E."/>
            <person name="Medigue C."/>
            <person name="Vallenet D."/>
            <person name="Lajus A."/>
            <person name="Rouy Z."/>
            <person name="Martinez-Vaz B."/>
            <person name="Tiffin P."/>
            <person name="Young N.D."/>
            <person name="Sadowsky M.J."/>
        </authorList>
    </citation>
    <scope>NUCLEOTIDE SEQUENCE [LARGE SCALE GENOMIC DNA]</scope>
    <source>
        <strain evidence="3 4">N6B1</strain>
    </source>
</reference>
<dbReference type="EMBL" id="WISR01000082">
    <property type="protein sequence ID" value="MQW32749.1"/>
    <property type="molecule type" value="Genomic_DNA"/>
</dbReference>